<dbReference type="GeneTree" id="ENSGT00950000185178"/>
<dbReference type="InterPro" id="IPR013783">
    <property type="entry name" value="Ig-like_fold"/>
</dbReference>
<dbReference type="InterPro" id="IPR007110">
    <property type="entry name" value="Ig-like_dom"/>
</dbReference>
<feature type="domain" description="Ig-like" evidence="1">
    <location>
        <begin position="14"/>
        <end position="125"/>
    </location>
</feature>
<protein>
    <recommendedName>
        <fullName evidence="1">Ig-like domain-containing protein</fullName>
    </recommendedName>
</protein>
<dbReference type="SMART" id="SM00408">
    <property type="entry name" value="IGc2"/>
    <property type="match status" value="1"/>
</dbReference>
<accession>A0A674IZY7</accession>
<evidence type="ECO:0000313" key="3">
    <source>
        <dbReference type="Proteomes" id="UP000472274"/>
    </source>
</evidence>
<reference evidence="2" key="2">
    <citation type="submission" date="2025-09" db="UniProtKB">
        <authorList>
            <consortium name="Ensembl"/>
        </authorList>
    </citation>
    <scope>IDENTIFICATION</scope>
</reference>
<dbReference type="InterPro" id="IPR003599">
    <property type="entry name" value="Ig_sub"/>
</dbReference>
<name>A0A674IZY7_9SAUR</name>
<reference evidence="2" key="1">
    <citation type="submission" date="2025-08" db="UniProtKB">
        <authorList>
            <consortium name="Ensembl"/>
        </authorList>
    </citation>
    <scope>IDENTIFICATION</scope>
</reference>
<dbReference type="InterPro" id="IPR003598">
    <property type="entry name" value="Ig_sub2"/>
</dbReference>
<dbReference type="InterPro" id="IPR036179">
    <property type="entry name" value="Ig-like_dom_sf"/>
</dbReference>
<dbReference type="InParanoid" id="A0A674IZY7"/>
<organism evidence="2 3">
    <name type="scientific">Terrapene triunguis</name>
    <name type="common">Three-toed box turtle</name>
    <dbReference type="NCBI Taxonomy" id="2587831"/>
    <lineage>
        <taxon>Eukaryota</taxon>
        <taxon>Metazoa</taxon>
        <taxon>Chordata</taxon>
        <taxon>Craniata</taxon>
        <taxon>Vertebrata</taxon>
        <taxon>Euteleostomi</taxon>
        <taxon>Archelosauria</taxon>
        <taxon>Testudinata</taxon>
        <taxon>Testudines</taxon>
        <taxon>Cryptodira</taxon>
        <taxon>Durocryptodira</taxon>
        <taxon>Testudinoidea</taxon>
        <taxon>Emydidae</taxon>
        <taxon>Terrapene</taxon>
    </lineage>
</organism>
<dbReference type="AlphaFoldDB" id="A0A674IZY7"/>
<dbReference type="Gene3D" id="2.60.40.10">
    <property type="entry name" value="Immunoglobulins"/>
    <property type="match status" value="1"/>
</dbReference>
<dbReference type="Ensembl" id="ENSTMTT00000013319.1">
    <property type="protein sequence ID" value="ENSTMTP00000012874.1"/>
    <property type="gene ID" value="ENSTMTG00000009317.1"/>
</dbReference>
<dbReference type="InterPro" id="IPR013106">
    <property type="entry name" value="Ig_V-set"/>
</dbReference>
<keyword evidence="3" id="KW-1185">Reference proteome</keyword>
<dbReference type="PROSITE" id="PS50835">
    <property type="entry name" value="IG_LIKE"/>
    <property type="match status" value="1"/>
</dbReference>
<dbReference type="SMART" id="SM00409">
    <property type="entry name" value="IG"/>
    <property type="match status" value="1"/>
</dbReference>
<evidence type="ECO:0000313" key="2">
    <source>
        <dbReference type="Ensembl" id="ENSTMTP00000012874.1"/>
    </source>
</evidence>
<dbReference type="Pfam" id="PF07686">
    <property type="entry name" value="V-set"/>
    <property type="match status" value="1"/>
</dbReference>
<dbReference type="Proteomes" id="UP000472274">
    <property type="component" value="Unplaced"/>
</dbReference>
<proteinExistence type="predicted"/>
<dbReference type="SUPFAM" id="SSF48726">
    <property type="entry name" value="Immunoglobulin"/>
    <property type="match status" value="1"/>
</dbReference>
<sequence>DTWTLNTTVVQGVPVLSVDLLVNQTPAVMNGLEGDTLTIECRFKVVKDSSTTYSVTWYKKGADGHEKELKNGTGLVTTALDSSKGLRSLSLTVKKADVTDSGTYVCGVGTKHGMYPGTGTQVTIDGKYQHFLLCSTKPFQGSSGHWPGSRELGQVVLGEVEQHKMSGLHYRPMSP</sequence>
<evidence type="ECO:0000259" key="1">
    <source>
        <dbReference type="PROSITE" id="PS50835"/>
    </source>
</evidence>